<comment type="caution">
    <text evidence="3">The sequence shown here is derived from an EMBL/GenBank/DDBJ whole genome shotgun (WGS) entry which is preliminary data.</text>
</comment>
<sequence>MRIEIKVIPKSSRVLVSEENGILKVYVRDAPDKGKANKSVIELIAEKYNVSKNKVKIIRGETSRNKILEIEL</sequence>
<reference evidence="3 4" key="1">
    <citation type="submission" date="2015-02" db="EMBL/GenBank/DDBJ databases">
        <title>Single-cell genomics of uncultivated deep-branching MTB reveals a conserved set of magnetosome genes.</title>
        <authorList>
            <person name="Kolinko S."/>
            <person name="Richter M."/>
            <person name="Glockner F.O."/>
            <person name="Brachmann A."/>
            <person name="Schuler D."/>
        </authorList>
    </citation>
    <scope>NUCLEOTIDE SEQUENCE [LARGE SCALE GENOMIC DNA]</scope>
    <source>
        <strain evidence="3">SKK-01</strain>
    </source>
</reference>
<dbReference type="InterPro" id="IPR036591">
    <property type="entry name" value="YggU-like_sf"/>
</dbReference>
<evidence type="ECO:0000313" key="3">
    <source>
        <dbReference type="EMBL" id="KJJ85106.1"/>
    </source>
</evidence>
<proteinExistence type="inferred from homology"/>
<comment type="similarity">
    <text evidence="1 2">Belongs to the UPF0235 family.</text>
</comment>
<keyword evidence="4" id="KW-1185">Reference proteome</keyword>
<dbReference type="Proteomes" id="UP000033428">
    <property type="component" value="Unassembled WGS sequence"/>
</dbReference>
<evidence type="ECO:0000256" key="2">
    <source>
        <dbReference type="HAMAP-Rule" id="MF_00634"/>
    </source>
</evidence>
<protein>
    <recommendedName>
        <fullName evidence="2">UPF0235 protein OMAG_001070</fullName>
    </recommendedName>
</protein>
<gene>
    <name evidence="3" type="ORF">OMAG_001070</name>
</gene>
<dbReference type="HAMAP" id="MF_00634">
    <property type="entry name" value="UPF0235"/>
    <property type="match status" value="1"/>
</dbReference>
<dbReference type="SMART" id="SM01152">
    <property type="entry name" value="DUF167"/>
    <property type="match status" value="1"/>
</dbReference>
<dbReference type="Gene3D" id="3.30.1200.10">
    <property type="entry name" value="YggU-like"/>
    <property type="match status" value="1"/>
</dbReference>
<dbReference type="NCBIfam" id="TIGR00251">
    <property type="entry name" value="DUF167 family protein"/>
    <property type="match status" value="1"/>
</dbReference>
<dbReference type="AlphaFoldDB" id="A0A0F0CU90"/>
<accession>A0A0F0CU90</accession>
<dbReference type="InterPro" id="IPR003746">
    <property type="entry name" value="DUF167"/>
</dbReference>
<dbReference type="EMBL" id="JYNY01000222">
    <property type="protein sequence ID" value="KJJ85106.1"/>
    <property type="molecule type" value="Genomic_DNA"/>
</dbReference>
<organism evidence="3 4">
    <name type="scientific">Candidatus Omnitrophus magneticus</name>
    <dbReference type="NCBI Taxonomy" id="1609969"/>
    <lineage>
        <taxon>Bacteria</taxon>
        <taxon>Pseudomonadati</taxon>
        <taxon>Candidatus Omnitrophota</taxon>
        <taxon>Candidatus Omnitrophus</taxon>
    </lineage>
</organism>
<evidence type="ECO:0000256" key="1">
    <source>
        <dbReference type="ARBA" id="ARBA00010364"/>
    </source>
</evidence>
<dbReference type="Pfam" id="PF02594">
    <property type="entry name" value="DUF167"/>
    <property type="match status" value="1"/>
</dbReference>
<dbReference type="SUPFAM" id="SSF69786">
    <property type="entry name" value="YggU-like"/>
    <property type="match status" value="1"/>
</dbReference>
<name>A0A0F0CU90_9BACT</name>
<evidence type="ECO:0000313" key="4">
    <source>
        <dbReference type="Proteomes" id="UP000033428"/>
    </source>
</evidence>